<dbReference type="EMBL" id="BMPI01000111">
    <property type="protein sequence ID" value="GGM87350.1"/>
    <property type="molecule type" value="Genomic_DNA"/>
</dbReference>
<proteinExistence type="predicted"/>
<keyword evidence="3" id="KW-1185">Reference proteome</keyword>
<dbReference type="NCBIfam" id="NF033580">
    <property type="entry name" value="transpos_IS5_3"/>
    <property type="match status" value="1"/>
</dbReference>
<dbReference type="GO" id="GO:0006313">
    <property type="term" value="P:DNA transposition"/>
    <property type="evidence" value="ECO:0007669"/>
    <property type="project" value="InterPro"/>
</dbReference>
<dbReference type="InterPro" id="IPR002559">
    <property type="entry name" value="Transposase_11"/>
</dbReference>
<evidence type="ECO:0000259" key="1">
    <source>
        <dbReference type="Pfam" id="PF01609"/>
    </source>
</evidence>
<dbReference type="GO" id="GO:0003677">
    <property type="term" value="F:DNA binding"/>
    <property type="evidence" value="ECO:0007669"/>
    <property type="project" value="InterPro"/>
</dbReference>
<accession>A0A917X7Y4</accession>
<evidence type="ECO:0000313" key="2">
    <source>
        <dbReference type="EMBL" id="GGM87350.1"/>
    </source>
</evidence>
<dbReference type="PANTHER" id="PTHR30007">
    <property type="entry name" value="PHP DOMAIN PROTEIN"/>
    <property type="match status" value="1"/>
</dbReference>
<dbReference type="Proteomes" id="UP000642070">
    <property type="component" value="Unassembled WGS sequence"/>
</dbReference>
<organism evidence="2 3">
    <name type="scientific">Dactylosporangium sucinum</name>
    <dbReference type="NCBI Taxonomy" id="1424081"/>
    <lineage>
        <taxon>Bacteria</taxon>
        <taxon>Bacillati</taxon>
        <taxon>Actinomycetota</taxon>
        <taxon>Actinomycetes</taxon>
        <taxon>Micromonosporales</taxon>
        <taxon>Micromonosporaceae</taxon>
        <taxon>Dactylosporangium</taxon>
    </lineage>
</organism>
<dbReference type="AlphaFoldDB" id="A0A917X7Y4"/>
<name>A0A917X7Y4_9ACTN</name>
<dbReference type="PANTHER" id="PTHR30007:SF1">
    <property type="entry name" value="BLR1914 PROTEIN"/>
    <property type="match status" value="1"/>
</dbReference>
<reference evidence="2" key="2">
    <citation type="submission" date="2020-09" db="EMBL/GenBank/DDBJ databases">
        <authorList>
            <person name="Sun Q."/>
            <person name="Ohkuma M."/>
        </authorList>
    </citation>
    <scope>NUCLEOTIDE SEQUENCE</scope>
    <source>
        <strain evidence="2">JCM 19831</strain>
    </source>
</reference>
<dbReference type="GO" id="GO:0004803">
    <property type="term" value="F:transposase activity"/>
    <property type="evidence" value="ECO:0007669"/>
    <property type="project" value="InterPro"/>
</dbReference>
<sequence>MSGPQKGDLTGPNPVYRGKPGSKIHVWCDRRGVPLQVLTSAANTPDAQLLFPLLDSLTPVQGRRGRPRHRPGKLHADKAYDHKAIRAEIRRRGITVRIARKGVESSQRLGRHRWIVESCLSWFTNNRRLARRYERKAEHFQAFADLAAILICHRRLAKITN</sequence>
<protein>
    <recommendedName>
        <fullName evidence="1">Transposase IS4-like domain-containing protein</fullName>
    </recommendedName>
</protein>
<feature type="domain" description="Transposase IS4-like" evidence="1">
    <location>
        <begin position="17"/>
        <end position="150"/>
    </location>
</feature>
<evidence type="ECO:0000313" key="3">
    <source>
        <dbReference type="Proteomes" id="UP000642070"/>
    </source>
</evidence>
<gene>
    <name evidence="2" type="ORF">GCM10007977_106620</name>
</gene>
<dbReference type="RefSeq" id="WP_190257795.1">
    <property type="nucleotide sequence ID" value="NZ_JBHMED010000006.1"/>
</dbReference>
<comment type="caution">
    <text evidence="2">The sequence shown here is derived from an EMBL/GenBank/DDBJ whole genome shotgun (WGS) entry which is preliminary data.</text>
</comment>
<dbReference type="Pfam" id="PF01609">
    <property type="entry name" value="DDE_Tnp_1"/>
    <property type="match status" value="1"/>
</dbReference>
<reference evidence="2" key="1">
    <citation type="journal article" date="2014" name="Int. J. Syst. Evol. Microbiol.">
        <title>Complete genome sequence of Corynebacterium casei LMG S-19264T (=DSM 44701T), isolated from a smear-ripened cheese.</title>
        <authorList>
            <consortium name="US DOE Joint Genome Institute (JGI-PGF)"/>
            <person name="Walter F."/>
            <person name="Albersmeier A."/>
            <person name="Kalinowski J."/>
            <person name="Ruckert C."/>
        </authorList>
    </citation>
    <scope>NUCLEOTIDE SEQUENCE</scope>
    <source>
        <strain evidence="2">JCM 19831</strain>
    </source>
</reference>